<dbReference type="FunFam" id="3.40.50.2300:FF:000016">
    <property type="entry name" value="Taste 1 receptor member 2"/>
    <property type="match status" value="1"/>
</dbReference>
<dbReference type="InParanoid" id="A0A672V5E8"/>
<feature type="transmembrane region" description="Helical" evidence="13">
    <location>
        <begin position="766"/>
        <end position="788"/>
    </location>
</feature>
<dbReference type="InterPro" id="IPR017978">
    <property type="entry name" value="GPCR_3_C"/>
</dbReference>
<proteinExistence type="inferred from homology"/>
<dbReference type="GeneTree" id="ENSGT00940000160679"/>
<sequence length="848" mass="95427">MGFPQTRQIMVLDLLLCWSFGCAAALEPTCLSAQFRRPGDYILGGLFPLGRDILNLTARSEPTLVVCERLHVDGLIWALGMKFAIDQINNSTSLLPGVKLGYDMYDTCFEPAVALKPSLLFLTQNSTTGIGVLCNYSDYQPRVTAVIGPYKSDLSILTAKLFSFFWIPQVSYGATTEKLSNTEQYPSFYRTVPSDKNLVEAVVLLLNKFGWNWIATIGSDDEYGRGAQEQFLSIAENNSICVAFEGIIPTRFADPDAQNYLEYIISLINKTKVNTIVLFAHSASAHALLEHSIRLRLGKKVWIGTETWILSDIATSIPNIQSIGTVLGFIMKTSPLPGFQEYVADLFTSVQQEKFCQESRELNHVLSPDTPDTHCRQCDHISLQDVSSTLSRAQVEPVYVAVYSVAHALHRALGCTQRACPRAPVRSWQLLQFMNTFPFKVNGHEIRFDQSHGTNTGYKLIFWSWKNDTLQYLPVGDYEESLYINESQIQFHTKNQKPASECFTQCKPGQIRQIKGFHFCCYDCADCPENSSHCCFADSSTCTACLQHQWSPARSTRCYDRSEKYLFWNAPLTIALLTLMCITVTLTCLAAVLFLKNLETPLVQASGGKLSLFALFTLLLLCLSCCLYIGKPSSNICMIQPITFTLCLSGCFSTFFIKSLEIALVTEFPHCAPAFLHWMTERRAWLLVALCLLPECLFCFGYFHLGPDYLVVDYKSLPTEVMLMCNTESWFAFALMHGYNGCLGSVCFLCTFMVQASGNKYNFARGITFAFLIYFIISIFFVAIFVTLKTVLRSVVQISTILITSLDILVTYYAPKCYIILLKPHLNTVDYFQNSIEEEPEDSSVKRQ</sequence>
<dbReference type="GO" id="GO:0050917">
    <property type="term" value="P:sensory perception of umami taste"/>
    <property type="evidence" value="ECO:0007669"/>
    <property type="project" value="Ensembl"/>
</dbReference>
<dbReference type="InterPro" id="IPR000068">
    <property type="entry name" value="GPCR_3_Ca_sens_rcpt-rel"/>
</dbReference>
<feature type="signal peptide" evidence="14">
    <location>
        <begin position="1"/>
        <end position="25"/>
    </location>
</feature>
<evidence type="ECO:0000313" key="17">
    <source>
        <dbReference type="Proteomes" id="UP000472266"/>
    </source>
</evidence>
<dbReference type="Proteomes" id="UP000472266">
    <property type="component" value="Chromosome 19"/>
</dbReference>
<feature type="chain" id="PRO_5025673830" description="Taste receptor type 1 member 3" evidence="14">
    <location>
        <begin position="26"/>
        <end position="848"/>
    </location>
</feature>
<dbReference type="Ensembl" id="ENSSHBT00005026031.1">
    <property type="protein sequence ID" value="ENSSHBP00005021830.1"/>
    <property type="gene ID" value="ENSSHBG00005018467.1"/>
</dbReference>
<dbReference type="PROSITE" id="PS50259">
    <property type="entry name" value="G_PROTEIN_RECEP_F3_4"/>
    <property type="match status" value="1"/>
</dbReference>
<evidence type="ECO:0000256" key="2">
    <source>
        <dbReference type="ARBA" id="ARBA00022475"/>
    </source>
</evidence>
<evidence type="ECO:0000259" key="15">
    <source>
        <dbReference type="PROSITE" id="PS50259"/>
    </source>
</evidence>
<dbReference type="Pfam" id="PF01094">
    <property type="entry name" value="ANF_receptor"/>
    <property type="match status" value="1"/>
</dbReference>
<dbReference type="GO" id="GO:0005794">
    <property type="term" value="C:Golgi apparatus"/>
    <property type="evidence" value="ECO:0007669"/>
    <property type="project" value="Ensembl"/>
</dbReference>
<dbReference type="GO" id="GO:1903767">
    <property type="term" value="C:sweet taste receptor complex"/>
    <property type="evidence" value="ECO:0007669"/>
    <property type="project" value="Ensembl"/>
</dbReference>
<protein>
    <recommendedName>
        <fullName evidence="12">Taste receptor type 1 member 3</fullName>
    </recommendedName>
</protein>
<feature type="domain" description="G-protein coupled receptors family 3 profile" evidence="15">
    <location>
        <begin position="572"/>
        <end position="836"/>
    </location>
</feature>
<evidence type="ECO:0000256" key="9">
    <source>
        <dbReference type="ARBA" id="ARBA00023180"/>
    </source>
</evidence>
<dbReference type="GO" id="GO:0004930">
    <property type="term" value="F:G protein-coupled receptor activity"/>
    <property type="evidence" value="ECO:0007669"/>
    <property type="project" value="UniProtKB-KW"/>
</dbReference>
<feature type="transmembrane region" description="Helical" evidence="13">
    <location>
        <begin position="642"/>
        <end position="664"/>
    </location>
</feature>
<evidence type="ECO:0000256" key="7">
    <source>
        <dbReference type="ARBA" id="ARBA00023136"/>
    </source>
</evidence>
<evidence type="ECO:0000256" key="8">
    <source>
        <dbReference type="ARBA" id="ARBA00023170"/>
    </source>
</evidence>
<comment type="similarity">
    <text evidence="11">Belongs to the G-protein coupled receptor 3 family. TAS1R subfamily.</text>
</comment>
<keyword evidence="7 13" id="KW-0472">Membrane</keyword>
<name>A0A672V5E8_STRHB</name>
<keyword evidence="5 13" id="KW-1133">Transmembrane helix</keyword>
<evidence type="ECO:0000256" key="3">
    <source>
        <dbReference type="ARBA" id="ARBA00022692"/>
    </source>
</evidence>
<dbReference type="PANTHER" id="PTHR24061">
    <property type="entry name" value="CALCIUM-SENSING RECEPTOR-RELATED"/>
    <property type="match status" value="1"/>
</dbReference>
<evidence type="ECO:0000256" key="12">
    <source>
        <dbReference type="ARBA" id="ARBA00040705"/>
    </source>
</evidence>
<keyword evidence="4 14" id="KW-0732">Signal</keyword>
<dbReference type="InterPro" id="IPR028082">
    <property type="entry name" value="Peripla_BP_I"/>
</dbReference>
<dbReference type="Gene3D" id="2.10.50.30">
    <property type="entry name" value="GPCR, family 3, nine cysteines domain"/>
    <property type="match status" value="1"/>
</dbReference>
<keyword evidence="10" id="KW-0807">Transducer</keyword>
<feature type="transmembrane region" description="Helical" evidence="13">
    <location>
        <begin position="565"/>
        <end position="598"/>
    </location>
</feature>
<accession>A0A672V5E8</accession>
<evidence type="ECO:0000256" key="13">
    <source>
        <dbReference type="SAM" id="Phobius"/>
    </source>
</evidence>
<dbReference type="InterPro" id="IPR001828">
    <property type="entry name" value="ANF_lig-bd_rcpt"/>
</dbReference>
<keyword evidence="9" id="KW-0325">Glycoprotein</keyword>
<gene>
    <name evidence="16" type="primary">TAS1R3</name>
</gene>
<dbReference type="GO" id="GO:0005886">
    <property type="term" value="C:plasma membrane"/>
    <property type="evidence" value="ECO:0007669"/>
    <property type="project" value="UniProtKB-SubCell"/>
</dbReference>
<reference evidence="16 17" key="1">
    <citation type="submission" date="2019-11" db="EMBL/GenBank/DDBJ databases">
        <title>Strigops habroptila (kakapo) genome, bStrHab1, primary haplotype, v2.</title>
        <authorList>
            <person name="Jarvis E.D."/>
            <person name="Howard J."/>
            <person name="Rhie A."/>
            <person name="Phillippy A."/>
            <person name="Korlach J."/>
            <person name="Digby A."/>
            <person name="Iorns D."/>
            <person name="Eason D."/>
            <person name="Robertson B."/>
            <person name="Raemaekers T."/>
            <person name="Howe K."/>
            <person name="Lewin H."/>
            <person name="Damas J."/>
            <person name="Hastie A."/>
            <person name="Tracey A."/>
            <person name="Chow W."/>
            <person name="Fedrigo O."/>
        </authorList>
    </citation>
    <scope>NUCLEOTIDE SEQUENCE [LARGE SCALE GENOMIC DNA]</scope>
</reference>
<dbReference type="PRINTS" id="PR00248">
    <property type="entry name" value="GPCRMGR"/>
</dbReference>
<dbReference type="GO" id="GO:0033041">
    <property type="term" value="F:sweet taste receptor activity"/>
    <property type="evidence" value="ECO:0007669"/>
    <property type="project" value="Ensembl"/>
</dbReference>
<dbReference type="InterPro" id="IPR038550">
    <property type="entry name" value="GPCR_3_9-Cys_sf"/>
</dbReference>
<organism evidence="16 17">
    <name type="scientific">Strigops habroptila</name>
    <name type="common">Kakapo</name>
    <dbReference type="NCBI Taxonomy" id="2489341"/>
    <lineage>
        <taxon>Eukaryota</taxon>
        <taxon>Metazoa</taxon>
        <taxon>Chordata</taxon>
        <taxon>Craniata</taxon>
        <taxon>Vertebrata</taxon>
        <taxon>Euteleostomi</taxon>
        <taxon>Archelosauria</taxon>
        <taxon>Archosauria</taxon>
        <taxon>Dinosauria</taxon>
        <taxon>Saurischia</taxon>
        <taxon>Theropoda</taxon>
        <taxon>Coelurosauria</taxon>
        <taxon>Aves</taxon>
        <taxon>Neognathae</taxon>
        <taxon>Neoaves</taxon>
        <taxon>Telluraves</taxon>
        <taxon>Australaves</taxon>
        <taxon>Psittaciformes</taxon>
        <taxon>Psittacidae</taxon>
        <taxon>Strigops</taxon>
    </lineage>
</organism>
<reference evidence="16" key="2">
    <citation type="submission" date="2025-08" db="UniProtKB">
        <authorList>
            <consortium name="Ensembl"/>
        </authorList>
    </citation>
    <scope>IDENTIFICATION</scope>
</reference>
<dbReference type="AlphaFoldDB" id="A0A672V5E8"/>
<evidence type="ECO:0000256" key="5">
    <source>
        <dbReference type="ARBA" id="ARBA00022989"/>
    </source>
</evidence>
<dbReference type="PRINTS" id="PR00592">
    <property type="entry name" value="CASENSINGR"/>
</dbReference>
<dbReference type="SUPFAM" id="SSF53822">
    <property type="entry name" value="Periplasmic binding protein-like I"/>
    <property type="match status" value="1"/>
</dbReference>
<feature type="transmembrane region" description="Helical" evidence="13">
    <location>
        <begin position="730"/>
        <end position="754"/>
    </location>
</feature>
<keyword evidence="6" id="KW-0297">G-protein coupled receptor</keyword>
<dbReference type="OMA" id="FHLCCYD"/>
<dbReference type="InterPro" id="IPR000337">
    <property type="entry name" value="GPCR_3"/>
</dbReference>
<comment type="subcellular location">
    <subcellularLocation>
        <location evidence="1">Cell membrane</location>
        <topology evidence="1">Multi-pass membrane protein</topology>
    </subcellularLocation>
</comment>
<dbReference type="FunFam" id="2.10.50.30:FF:000004">
    <property type="entry name" value="Taste receptor type 1 member 3-like protein"/>
    <property type="match status" value="1"/>
</dbReference>
<evidence type="ECO:0000256" key="11">
    <source>
        <dbReference type="ARBA" id="ARBA00038492"/>
    </source>
</evidence>
<dbReference type="PANTHER" id="PTHR24061:SF435">
    <property type="entry name" value="TASTE RECEPTOR TYPE 1 MEMBER 3"/>
    <property type="match status" value="1"/>
</dbReference>
<reference evidence="16" key="3">
    <citation type="submission" date="2025-09" db="UniProtKB">
        <authorList>
            <consortium name="Ensembl"/>
        </authorList>
    </citation>
    <scope>IDENTIFICATION</scope>
</reference>
<keyword evidence="3 13" id="KW-0812">Transmembrane</keyword>
<dbReference type="Pfam" id="PF00003">
    <property type="entry name" value="7tm_3"/>
    <property type="match status" value="1"/>
</dbReference>
<keyword evidence="17" id="KW-1185">Reference proteome</keyword>
<keyword evidence="2" id="KW-1003">Cell membrane</keyword>
<feature type="transmembrane region" description="Helical" evidence="13">
    <location>
        <begin position="684"/>
        <end position="705"/>
    </location>
</feature>
<evidence type="ECO:0000256" key="4">
    <source>
        <dbReference type="ARBA" id="ARBA00022729"/>
    </source>
</evidence>
<dbReference type="Gene3D" id="3.40.50.2300">
    <property type="match status" value="2"/>
</dbReference>
<evidence type="ECO:0000256" key="1">
    <source>
        <dbReference type="ARBA" id="ARBA00004651"/>
    </source>
</evidence>
<feature type="transmembrane region" description="Helical" evidence="13">
    <location>
        <begin position="794"/>
        <end position="814"/>
    </location>
</feature>
<evidence type="ECO:0000256" key="14">
    <source>
        <dbReference type="SAM" id="SignalP"/>
    </source>
</evidence>
<evidence type="ECO:0000256" key="6">
    <source>
        <dbReference type="ARBA" id="ARBA00023040"/>
    </source>
</evidence>
<evidence type="ECO:0000313" key="16">
    <source>
        <dbReference type="Ensembl" id="ENSSHBP00005021830.1"/>
    </source>
</evidence>
<evidence type="ECO:0000256" key="10">
    <source>
        <dbReference type="ARBA" id="ARBA00023224"/>
    </source>
</evidence>
<keyword evidence="8" id="KW-0675">Receptor</keyword>
<feature type="transmembrane region" description="Helical" evidence="13">
    <location>
        <begin position="610"/>
        <end position="630"/>
    </location>
</feature>